<dbReference type="Gene3D" id="1.10.260.40">
    <property type="entry name" value="lambda repressor-like DNA-binding domains"/>
    <property type="match status" value="1"/>
</dbReference>
<protein>
    <submittedName>
        <fullName evidence="2">Helix-turn-helix domain-containing protein</fullName>
    </submittedName>
</protein>
<accession>A0A4Q9GJM3</accession>
<dbReference type="InterPro" id="IPR010982">
    <property type="entry name" value="Lambda_DNA-bd_dom_sf"/>
</dbReference>
<dbReference type="GO" id="GO:0003677">
    <property type="term" value="F:DNA binding"/>
    <property type="evidence" value="ECO:0007669"/>
    <property type="project" value="InterPro"/>
</dbReference>
<dbReference type="Proteomes" id="UP000291613">
    <property type="component" value="Unassembled WGS sequence"/>
</dbReference>
<dbReference type="InterPro" id="IPR001387">
    <property type="entry name" value="Cro/C1-type_HTH"/>
</dbReference>
<reference evidence="2 3" key="1">
    <citation type="submission" date="2019-02" db="EMBL/GenBank/DDBJ databases">
        <title>Hansschlegelia quercus sp. nov., a novel methylotrophic bacterium from buds of oak (Quercus robur L.).</title>
        <authorList>
            <person name="Agafonova N.V."/>
            <person name="Kaparullina E.N."/>
            <person name="Grouzdev D.S."/>
            <person name="Doronina N.V."/>
        </authorList>
    </citation>
    <scope>NUCLEOTIDE SEQUENCE [LARGE SCALE GENOMIC DNA]</scope>
    <source>
        <strain evidence="2 3">Dub</strain>
    </source>
</reference>
<proteinExistence type="predicted"/>
<evidence type="ECO:0000313" key="3">
    <source>
        <dbReference type="Proteomes" id="UP000291613"/>
    </source>
</evidence>
<dbReference type="SMART" id="SM00530">
    <property type="entry name" value="HTH_XRE"/>
    <property type="match status" value="1"/>
</dbReference>
<dbReference type="Pfam" id="PF01381">
    <property type="entry name" value="HTH_3"/>
    <property type="match status" value="1"/>
</dbReference>
<evidence type="ECO:0000313" key="2">
    <source>
        <dbReference type="EMBL" id="TBN53275.1"/>
    </source>
</evidence>
<dbReference type="PROSITE" id="PS50943">
    <property type="entry name" value="HTH_CROC1"/>
    <property type="match status" value="1"/>
</dbReference>
<dbReference type="CDD" id="cd00093">
    <property type="entry name" value="HTH_XRE"/>
    <property type="match status" value="1"/>
</dbReference>
<dbReference type="OrthoDB" id="9154356at2"/>
<organism evidence="2 3">
    <name type="scientific">Hansschlegelia quercus</name>
    <dbReference type="NCBI Taxonomy" id="2528245"/>
    <lineage>
        <taxon>Bacteria</taxon>
        <taxon>Pseudomonadati</taxon>
        <taxon>Pseudomonadota</taxon>
        <taxon>Alphaproteobacteria</taxon>
        <taxon>Hyphomicrobiales</taxon>
        <taxon>Methylopilaceae</taxon>
        <taxon>Hansschlegelia</taxon>
    </lineage>
</organism>
<sequence length="83" mass="9018">MDQIARTPGQIGAVVRRRRKALDLSQDALGEKISMRQATISNLEAGDRGAKLGTLLDAMSALGLELVIRPRTRGRSDEMDDLA</sequence>
<feature type="domain" description="HTH cro/C1-type" evidence="1">
    <location>
        <begin position="15"/>
        <end position="69"/>
    </location>
</feature>
<dbReference type="AlphaFoldDB" id="A0A4Q9GJM3"/>
<evidence type="ECO:0000259" key="1">
    <source>
        <dbReference type="PROSITE" id="PS50943"/>
    </source>
</evidence>
<keyword evidence="3" id="KW-1185">Reference proteome</keyword>
<comment type="caution">
    <text evidence="2">The sequence shown here is derived from an EMBL/GenBank/DDBJ whole genome shotgun (WGS) entry which is preliminary data.</text>
</comment>
<dbReference type="SUPFAM" id="SSF47413">
    <property type="entry name" value="lambda repressor-like DNA-binding domains"/>
    <property type="match status" value="1"/>
</dbReference>
<dbReference type="EMBL" id="SIUB01000004">
    <property type="protein sequence ID" value="TBN53275.1"/>
    <property type="molecule type" value="Genomic_DNA"/>
</dbReference>
<dbReference type="RefSeq" id="WP_131003333.1">
    <property type="nucleotide sequence ID" value="NZ_JBHSZR010000007.1"/>
</dbReference>
<name>A0A4Q9GJM3_9HYPH</name>
<gene>
    <name evidence="2" type="ORF">EYR15_09610</name>
</gene>